<keyword evidence="4" id="KW-0472">Membrane</keyword>
<feature type="transmembrane region" description="Helical" evidence="4">
    <location>
        <begin position="224"/>
        <end position="249"/>
    </location>
</feature>
<evidence type="ECO:0000256" key="4">
    <source>
        <dbReference type="SAM" id="Phobius"/>
    </source>
</evidence>
<keyword evidence="4" id="KW-1133">Transmembrane helix</keyword>
<evidence type="ECO:0000313" key="7">
    <source>
        <dbReference type="Proteomes" id="UP000242715"/>
    </source>
</evidence>
<dbReference type="InterPro" id="IPR003653">
    <property type="entry name" value="Peptidase_C48_C"/>
</dbReference>
<dbReference type="EMBL" id="DF973510">
    <property type="protein sequence ID" value="GAU32888.1"/>
    <property type="molecule type" value="Genomic_DNA"/>
</dbReference>
<reference evidence="7" key="1">
    <citation type="journal article" date="2017" name="Front. Plant Sci.">
        <title>Climate Clever Clovers: New Paradigm to Reduce the Environmental Footprint of Ruminants by Breeding Low Methanogenic Forages Utilizing Haplotype Variation.</title>
        <authorList>
            <person name="Kaur P."/>
            <person name="Appels R."/>
            <person name="Bayer P.E."/>
            <person name="Keeble-Gagnere G."/>
            <person name="Wang J."/>
            <person name="Hirakawa H."/>
            <person name="Shirasawa K."/>
            <person name="Vercoe P."/>
            <person name="Stefanova K."/>
            <person name="Durmic Z."/>
            <person name="Nichols P."/>
            <person name="Revell C."/>
            <person name="Isobe S.N."/>
            <person name="Edwards D."/>
            <person name="Erskine W."/>
        </authorList>
    </citation>
    <scope>NUCLEOTIDE SEQUENCE [LARGE SCALE GENOMIC DNA]</scope>
    <source>
        <strain evidence="7">cv. Daliak</strain>
    </source>
</reference>
<keyword evidence="3" id="KW-0378">Hydrolase</keyword>
<evidence type="ECO:0000259" key="5">
    <source>
        <dbReference type="PROSITE" id="PS50600"/>
    </source>
</evidence>
<dbReference type="GO" id="GO:0008234">
    <property type="term" value="F:cysteine-type peptidase activity"/>
    <property type="evidence" value="ECO:0007669"/>
    <property type="project" value="InterPro"/>
</dbReference>
<dbReference type="AlphaFoldDB" id="A0A2Z6ML00"/>
<dbReference type="InterPro" id="IPR038765">
    <property type="entry name" value="Papain-like_cys_pep_sf"/>
</dbReference>
<organism evidence="6 7">
    <name type="scientific">Trifolium subterraneum</name>
    <name type="common">Subterranean clover</name>
    <dbReference type="NCBI Taxonomy" id="3900"/>
    <lineage>
        <taxon>Eukaryota</taxon>
        <taxon>Viridiplantae</taxon>
        <taxon>Streptophyta</taxon>
        <taxon>Embryophyta</taxon>
        <taxon>Tracheophyta</taxon>
        <taxon>Spermatophyta</taxon>
        <taxon>Magnoliopsida</taxon>
        <taxon>eudicotyledons</taxon>
        <taxon>Gunneridae</taxon>
        <taxon>Pentapetalae</taxon>
        <taxon>rosids</taxon>
        <taxon>fabids</taxon>
        <taxon>Fabales</taxon>
        <taxon>Fabaceae</taxon>
        <taxon>Papilionoideae</taxon>
        <taxon>50 kb inversion clade</taxon>
        <taxon>NPAAA clade</taxon>
        <taxon>Hologalegina</taxon>
        <taxon>IRL clade</taxon>
        <taxon>Trifolieae</taxon>
        <taxon>Trifolium</taxon>
    </lineage>
</organism>
<name>A0A2Z6ML00_TRISU</name>
<evidence type="ECO:0000313" key="6">
    <source>
        <dbReference type="EMBL" id="GAU32888.1"/>
    </source>
</evidence>
<feature type="domain" description="Ubiquitin-like protease family profile" evidence="5">
    <location>
        <begin position="184"/>
        <end position="380"/>
    </location>
</feature>
<comment type="similarity">
    <text evidence="1">Belongs to the peptidase C48 family.</text>
</comment>
<dbReference type="Proteomes" id="UP000242715">
    <property type="component" value="Unassembled WGS sequence"/>
</dbReference>
<accession>A0A2Z6ML00</accession>
<proteinExistence type="inferred from homology"/>
<gene>
    <name evidence="6" type="ORF">TSUD_393090</name>
</gene>
<protein>
    <recommendedName>
        <fullName evidence="5">Ubiquitin-like protease family profile domain-containing protein</fullName>
    </recommendedName>
</protein>
<sequence>MDQSANDQTGLSFEKQCANMGSEDYNSKEFHESLEKLRLGKRIEDMEEIQTKMLRVLIEFKKNELRETIKPTLVGECSKQNGKRPVIEEPVIQMLENEKTKNVGLCDKIPTLKGISTVILSDEDDESVPKDATVVCGGMICCCNEYRRSTSMKYAKCRFSPTPQMNLNPEEAILALYLFPAHGEDETESDFQCMVPDGWVGNRIISMMAMTITWIQRHVYTRAVWCLPPSFSVSVALLLFCFACAFVIFGGSCKGTCNQWLEKLYGEFYLPTLPSLRLIYIPIEDVEDTHWYLMVIHVEDKKIYHLDTNLKETSIARRHAMIHTCAEAMSKLALSVYQRENAFHTFSDFHLWEIVEPRGIPNHGHSGNSGLWVAEWMNIQNSFNNQIIGVMDENVARMKIVMRILMGPHNECKELIMKAANECWLQLHINRDKAMNMKRQRTKDPENEVQMN</sequence>
<evidence type="ECO:0000256" key="1">
    <source>
        <dbReference type="ARBA" id="ARBA00005234"/>
    </source>
</evidence>
<dbReference type="Gene3D" id="3.40.395.10">
    <property type="entry name" value="Adenoviral Proteinase, Chain A"/>
    <property type="match status" value="1"/>
</dbReference>
<keyword evidence="7" id="KW-1185">Reference proteome</keyword>
<keyword evidence="2" id="KW-0645">Protease</keyword>
<dbReference type="Pfam" id="PF02902">
    <property type="entry name" value="Peptidase_C48"/>
    <property type="match status" value="1"/>
</dbReference>
<dbReference type="PROSITE" id="PS50600">
    <property type="entry name" value="ULP_PROTEASE"/>
    <property type="match status" value="1"/>
</dbReference>
<evidence type="ECO:0000256" key="3">
    <source>
        <dbReference type="ARBA" id="ARBA00022801"/>
    </source>
</evidence>
<keyword evidence="4" id="KW-0812">Transmembrane</keyword>
<dbReference type="SUPFAM" id="SSF54001">
    <property type="entry name" value="Cysteine proteinases"/>
    <property type="match status" value="1"/>
</dbReference>
<evidence type="ECO:0000256" key="2">
    <source>
        <dbReference type="ARBA" id="ARBA00022670"/>
    </source>
</evidence>
<dbReference type="OrthoDB" id="2288540at2759"/>
<dbReference type="GO" id="GO:0006508">
    <property type="term" value="P:proteolysis"/>
    <property type="evidence" value="ECO:0007669"/>
    <property type="project" value="UniProtKB-KW"/>
</dbReference>